<name>A0A9W7E6N9_9STRA</name>
<gene>
    <name evidence="2" type="ORF">TrRE_jg4673</name>
</gene>
<dbReference type="EMBL" id="BRXZ01001312">
    <property type="protein sequence ID" value="GMH68012.1"/>
    <property type="molecule type" value="Genomic_DNA"/>
</dbReference>
<evidence type="ECO:0000313" key="2">
    <source>
        <dbReference type="EMBL" id="GMH68012.1"/>
    </source>
</evidence>
<protein>
    <submittedName>
        <fullName evidence="2">Uncharacterized protein</fullName>
    </submittedName>
</protein>
<feature type="chain" id="PRO_5040818947" evidence="1">
    <location>
        <begin position="22"/>
        <end position="277"/>
    </location>
</feature>
<evidence type="ECO:0000256" key="1">
    <source>
        <dbReference type="SAM" id="SignalP"/>
    </source>
</evidence>
<dbReference type="SUPFAM" id="SSF82199">
    <property type="entry name" value="SET domain"/>
    <property type="match status" value="1"/>
</dbReference>
<dbReference type="Gene3D" id="3.90.1410.10">
    <property type="entry name" value="set domain protein methyltransferase, domain 1"/>
    <property type="match status" value="1"/>
</dbReference>
<keyword evidence="3" id="KW-1185">Reference proteome</keyword>
<comment type="caution">
    <text evidence="2">The sequence shown here is derived from an EMBL/GenBank/DDBJ whole genome shotgun (WGS) entry which is preliminary data.</text>
</comment>
<dbReference type="Proteomes" id="UP001165082">
    <property type="component" value="Unassembled WGS sequence"/>
</dbReference>
<dbReference type="AlphaFoldDB" id="A0A9W7E6N9"/>
<accession>A0A9W7E6N9</accession>
<reference evidence="2" key="1">
    <citation type="submission" date="2022-07" db="EMBL/GenBank/DDBJ databases">
        <title>Genome analysis of Parmales, a sister group of diatoms, reveals the evolutionary specialization of diatoms from phago-mixotrophs to photoautotrophs.</title>
        <authorList>
            <person name="Ban H."/>
            <person name="Sato S."/>
            <person name="Yoshikawa S."/>
            <person name="Kazumasa Y."/>
            <person name="Nakamura Y."/>
            <person name="Ichinomiya M."/>
            <person name="Saitoh K."/>
            <person name="Sato N."/>
            <person name="Blanc-Mathieu R."/>
            <person name="Endo H."/>
            <person name="Kuwata A."/>
            <person name="Ogata H."/>
        </authorList>
    </citation>
    <scope>NUCLEOTIDE SEQUENCE</scope>
</reference>
<dbReference type="InterPro" id="IPR046341">
    <property type="entry name" value="SET_dom_sf"/>
</dbReference>
<organism evidence="2 3">
    <name type="scientific">Triparma retinervis</name>
    <dbReference type="NCBI Taxonomy" id="2557542"/>
    <lineage>
        <taxon>Eukaryota</taxon>
        <taxon>Sar</taxon>
        <taxon>Stramenopiles</taxon>
        <taxon>Ochrophyta</taxon>
        <taxon>Bolidophyceae</taxon>
        <taxon>Parmales</taxon>
        <taxon>Triparmaceae</taxon>
        <taxon>Triparma</taxon>
    </lineage>
</organism>
<evidence type="ECO:0000313" key="3">
    <source>
        <dbReference type="Proteomes" id="UP001165082"/>
    </source>
</evidence>
<proteinExistence type="predicted"/>
<dbReference type="OrthoDB" id="196965at2759"/>
<feature type="signal peptide" evidence="1">
    <location>
        <begin position="1"/>
        <end position="21"/>
    </location>
</feature>
<keyword evidence="1" id="KW-0732">Signal</keyword>
<sequence length="277" mass="30689">MVSSFLIPLFVLSSLVMVSEGFSATKSPKAGGFGSKKVDPMSPHSLDNSKETLNLVEFINKNGGVCNRKAKIASVKNTMRGLVCTTSAIKKGEVICSLPSTIALALSDPNVGDVDVVEGASTYLDWYVNNQERSEYFEPYMSSLPKVTDGKDKFQVTPSFFEMEEIAEMEEGQEVTIGYGSGGFSSLDLFGEHGFVDPMDKMELDEKNVKKGPLQRKPVTPDERMMAKEEEKIKGKWDGWRTTLQEDVKELMDTEPGSNMARILEFRIKLKRAGGWV</sequence>